<evidence type="ECO:0000313" key="2">
    <source>
        <dbReference type="EMBL" id="KJH72013.1"/>
    </source>
</evidence>
<proteinExistence type="predicted"/>
<reference evidence="2 3" key="1">
    <citation type="submission" date="2015-02" db="EMBL/GenBank/DDBJ databases">
        <title>Draft genome of a novel marine cyanobacterium (Chroococcales) isolated from South Atlantic Ocean.</title>
        <authorList>
            <person name="Rigonato J."/>
            <person name="Alvarenga D.O."/>
            <person name="Branco L.H."/>
            <person name="Varani A.M."/>
            <person name="Brandini F.P."/>
            <person name="Fiore M.F."/>
        </authorList>
    </citation>
    <scope>NUCLEOTIDE SEQUENCE [LARGE SCALE GENOMIC DNA]</scope>
    <source>
        <strain evidence="2 3">CENA595</strain>
    </source>
</reference>
<comment type="caution">
    <text evidence="2">The sequence shown here is derived from an EMBL/GenBank/DDBJ whole genome shotgun (WGS) entry which is preliminary data.</text>
</comment>
<dbReference type="STRING" id="1618023.UH38_09990"/>
<dbReference type="OrthoDB" id="118830at2"/>
<dbReference type="EMBL" id="JYON01000008">
    <property type="protein sequence ID" value="KJH72013.1"/>
    <property type="molecule type" value="Genomic_DNA"/>
</dbReference>
<sequence length="286" mass="33125">MQKQHLSLALLITLPFVLATSVWAYSQNNSQNKLIFAEDFENGDLSKWGKTVDTQFKNKKFTPPGKEDCCQYSVQIATSPTNPSDRVAKFTLYRNDPDVSGSRRSELRLNAVARNSEYWYGFSTYLPADFSKDRSMEIISQWHSKPDKNLGENWRSPPLYLKSFNGHWQIARRWDSKRVTTKNTPEGKETIDLGAYQTGVWTNWVFHVKWSHQADGLVEVWKNGKLVLRKTGPNTYNDNIGPFQKIGIYKPDWKYRPHKSKITQRVVYYDNVRVGSDRASYKDVAP</sequence>
<dbReference type="AlphaFoldDB" id="A0A0D8ZTB7"/>
<dbReference type="Gene3D" id="2.60.120.200">
    <property type="match status" value="1"/>
</dbReference>
<gene>
    <name evidence="2" type="ORF">UH38_09990</name>
</gene>
<evidence type="ECO:0008006" key="4">
    <source>
        <dbReference type="Google" id="ProtNLM"/>
    </source>
</evidence>
<protein>
    <recommendedName>
        <fullName evidence="4">Polysaccharide lyase</fullName>
    </recommendedName>
</protein>
<evidence type="ECO:0000313" key="3">
    <source>
        <dbReference type="Proteomes" id="UP000032452"/>
    </source>
</evidence>
<dbReference type="Proteomes" id="UP000032452">
    <property type="component" value="Unassembled WGS sequence"/>
</dbReference>
<organism evidence="2 3">
    <name type="scientific">Aliterella atlantica CENA595</name>
    <dbReference type="NCBI Taxonomy" id="1618023"/>
    <lineage>
        <taxon>Bacteria</taxon>
        <taxon>Bacillati</taxon>
        <taxon>Cyanobacteriota</taxon>
        <taxon>Cyanophyceae</taxon>
        <taxon>Chroococcidiopsidales</taxon>
        <taxon>Aliterellaceae</taxon>
        <taxon>Aliterella</taxon>
    </lineage>
</organism>
<keyword evidence="3" id="KW-1185">Reference proteome</keyword>
<name>A0A0D8ZTB7_9CYAN</name>
<evidence type="ECO:0000256" key="1">
    <source>
        <dbReference type="SAM" id="SignalP"/>
    </source>
</evidence>
<accession>A0A0D8ZTB7</accession>
<feature type="chain" id="PRO_5002337415" description="Polysaccharide lyase" evidence="1">
    <location>
        <begin position="25"/>
        <end position="286"/>
    </location>
</feature>
<keyword evidence="1" id="KW-0732">Signal</keyword>
<feature type="signal peptide" evidence="1">
    <location>
        <begin position="1"/>
        <end position="24"/>
    </location>
</feature>
<dbReference type="Pfam" id="PF14099">
    <property type="entry name" value="Polysacc_lyase"/>
    <property type="match status" value="1"/>
</dbReference>
<dbReference type="InterPro" id="IPR025975">
    <property type="entry name" value="Polysacc_lyase"/>
</dbReference>